<evidence type="ECO:0000313" key="2">
    <source>
        <dbReference type="EMBL" id="QNP43161.1"/>
    </source>
</evidence>
<protein>
    <submittedName>
        <fullName evidence="2">SDR family oxidoreductase</fullName>
    </submittedName>
</protein>
<dbReference type="CDD" id="cd05233">
    <property type="entry name" value="SDR_c"/>
    <property type="match status" value="1"/>
</dbReference>
<dbReference type="Proteomes" id="UP000516134">
    <property type="component" value="Chromosome"/>
</dbReference>
<sequence>MANEQKVAVITGGSQGIGEALVRAYRTLGYRVVATSRSIASSSDPDILNVAGDIGAPETGPKIIREALERFGRVDTLVNNAGIFLAGPFDEYSAEQYERVVATNLNGFFYTTQAALRAMRDRQSGHIVSITTALIDHPLSAVPSALASLSKGGIAAATKSLAVEYAGRGIRVNAVAPGVINTPMHAPETHEALAALHPVGRLGEIAEVVNAVLYLEGAEFVTGESIHVDGGQAAGH</sequence>
<dbReference type="SUPFAM" id="SSF51735">
    <property type="entry name" value="NAD(P)-binding Rossmann-fold domains"/>
    <property type="match status" value="1"/>
</dbReference>
<dbReference type="EMBL" id="CP060780">
    <property type="protein sequence ID" value="QNP43161.1"/>
    <property type="molecule type" value="Genomic_DNA"/>
</dbReference>
<dbReference type="PRINTS" id="PR00080">
    <property type="entry name" value="SDRFAMILY"/>
</dbReference>
<reference evidence="2 3" key="1">
    <citation type="submission" date="2020-08" db="EMBL/GenBank/DDBJ databases">
        <title>Genome sequence of Sphingomonas daechungensis KACC 18115T.</title>
        <authorList>
            <person name="Hyun D.-W."/>
            <person name="Bae J.-W."/>
        </authorList>
    </citation>
    <scope>NUCLEOTIDE SEQUENCE [LARGE SCALE GENOMIC DNA]</scope>
    <source>
        <strain evidence="2 3">KACC 18115</strain>
    </source>
</reference>
<name>A0ABX6SZZ6_9SPHN</name>
<dbReference type="Gene3D" id="3.40.50.720">
    <property type="entry name" value="NAD(P)-binding Rossmann-like Domain"/>
    <property type="match status" value="1"/>
</dbReference>
<proteinExistence type="inferred from homology"/>
<gene>
    <name evidence="2" type="ORF">H9L15_14690</name>
</gene>
<dbReference type="InterPro" id="IPR036291">
    <property type="entry name" value="NAD(P)-bd_dom_sf"/>
</dbReference>
<comment type="similarity">
    <text evidence="1">Belongs to the short-chain dehydrogenases/reductases (SDR) family.</text>
</comment>
<dbReference type="PANTHER" id="PTHR42760:SF135">
    <property type="entry name" value="BLL7886 PROTEIN"/>
    <property type="match status" value="1"/>
</dbReference>
<dbReference type="Pfam" id="PF13561">
    <property type="entry name" value="adh_short_C2"/>
    <property type="match status" value="1"/>
</dbReference>
<dbReference type="RefSeq" id="WP_187714591.1">
    <property type="nucleotide sequence ID" value="NZ_BAABJC010000001.1"/>
</dbReference>
<keyword evidence="3" id="KW-1185">Reference proteome</keyword>
<dbReference type="InterPro" id="IPR002347">
    <property type="entry name" value="SDR_fam"/>
</dbReference>
<dbReference type="PANTHER" id="PTHR42760">
    <property type="entry name" value="SHORT-CHAIN DEHYDROGENASES/REDUCTASES FAMILY MEMBER"/>
    <property type="match status" value="1"/>
</dbReference>
<evidence type="ECO:0000313" key="3">
    <source>
        <dbReference type="Proteomes" id="UP000516134"/>
    </source>
</evidence>
<dbReference type="PRINTS" id="PR00081">
    <property type="entry name" value="GDHRDH"/>
</dbReference>
<organism evidence="2 3">
    <name type="scientific">Sphingomonas daechungensis</name>
    <dbReference type="NCBI Taxonomy" id="1176646"/>
    <lineage>
        <taxon>Bacteria</taxon>
        <taxon>Pseudomonadati</taxon>
        <taxon>Pseudomonadota</taxon>
        <taxon>Alphaproteobacteria</taxon>
        <taxon>Sphingomonadales</taxon>
        <taxon>Sphingomonadaceae</taxon>
        <taxon>Sphingomonas</taxon>
    </lineage>
</organism>
<evidence type="ECO:0000256" key="1">
    <source>
        <dbReference type="ARBA" id="ARBA00006484"/>
    </source>
</evidence>
<accession>A0ABX6SZZ6</accession>